<evidence type="ECO:0000313" key="3">
    <source>
        <dbReference type="Proteomes" id="UP000324907"/>
    </source>
</evidence>
<evidence type="ECO:0000256" key="1">
    <source>
        <dbReference type="SAM" id="MobiDB-lite"/>
    </source>
</evidence>
<dbReference type="AlphaFoldDB" id="A0A5A8D8S5"/>
<protein>
    <submittedName>
        <fullName evidence="2">Uncharacterized protein</fullName>
    </submittedName>
</protein>
<reference evidence="2 3" key="1">
    <citation type="submission" date="2019-07" db="EMBL/GenBank/DDBJ databases">
        <title>Genomes of Cafeteria roenbergensis.</title>
        <authorList>
            <person name="Fischer M.G."/>
            <person name="Hackl T."/>
            <person name="Roman M."/>
        </authorList>
    </citation>
    <scope>NUCLEOTIDE SEQUENCE [LARGE SCALE GENOMIC DNA]</scope>
    <source>
        <strain evidence="2 3">RCC970-E3</strain>
    </source>
</reference>
<dbReference type="Proteomes" id="UP000324907">
    <property type="component" value="Unassembled WGS sequence"/>
</dbReference>
<feature type="region of interest" description="Disordered" evidence="1">
    <location>
        <begin position="638"/>
        <end position="664"/>
    </location>
</feature>
<accession>A0A5A8D8S5</accession>
<name>A0A5A8D8S5_CAFRO</name>
<feature type="compositionally biased region" description="Gly residues" evidence="1">
    <location>
        <begin position="570"/>
        <end position="580"/>
    </location>
</feature>
<feature type="compositionally biased region" description="Low complexity" evidence="1">
    <location>
        <begin position="646"/>
        <end position="658"/>
    </location>
</feature>
<proteinExistence type="predicted"/>
<sequence length="727" mass="73570">MEARGVDDLADLARTRPSKIPDLGAALEAHLARDLRRERFGFIEISVTAACAIIAQSAPRAAAAGPQAAGADSTVLEVFDIHARRIIERLLACPEPRIRAAAAAACGRLLLALPPELDRRRASRALLTLVTAALPSETVAFAAPPVLPALAGSPWLSSAIVPHAAPGGAARDAVALRLRLLACARMLLGSAGASALREGGAAVLSFAVRTLFRAVTPSGEATPGPAQMADPVTQAHFPHARLLRAAVGARGDPRTTATDSALSRLWLAAMAPAMSASLAAGGRLPPDPASVLLAAACIRSVALSADATVGEEVASALLGAGTKAGDWSNPAASLLLLRLFDPSSGPAAECDEGLAWAVEAAVGSTEALASSLPEDERSCWRRAGNRIGAYAAELCASLIRCATAQSQREGETSGVAAATKACLASLMWRSPTPDDAARLQLRLLDETQRLLDDHLVSVAAHSGGSFVADGDSEDDDNDEPASGSTNSASDAASDGAGSLGSEPDLAVPAGDDSSRLESESEQPPTAEGRREPQAPEQESVTVEVTRLRFFDAIASILESPALAASADGAGRNGGTGGAQGEGAEAGEEAAVWATSAAARAARASVAGDAAVLTSDDIDAAVADEAAAKGVVDTARRLAIEGGGGSRPARSSLSSSRSSSAEEDLLSQALAGLPAAPRDGAARQRRPLELPAREALARHTFLGVSADNATLAAIGGGLAMSQRSAVAV</sequence>
<feature type="region of interest" description="Disordered" evidence="1">
    <location>
        <begin position="565"/>
        <end position="587"/>
    </location>
</feature>
<feature type="compositionally biased region" description="Low complexity" evidence="1">
    <location>
        <begin position="481"/>
        <end position="501"/>
    </location>
</feature>
<organism evidence="2 3">
    <name type="scientific">Cafeteria roenbergensis</name>
    <name type="common">Marine flagellate</name>
    <dbReference type="NCBI Taxonomy" id="33653"/>
    <lineage>
        <taxon>Eukaryota</taxon>
        <taxon>Sar</taxon>
        <taxon>Stramenopiles</taxon>
        <taxon>Bigyra</taxon>
        <taxon>Opalozoa</taxon>
        <taxon>Bicosoecida</taxon>
        <taxon>Cafeteriaceae</taxon>
        <taxon>Cafeteria</taxon>
    </lineage>
</organism>
<comment type="caution">
    <text evidence="2">The sequence shown here is derived from an EMBL/GenBank/DDBJ whole genome shotgun (WGS) entry which is preliminary data.</text>
</comment>
<feature type="compositionally biased region" description="Acidic residues" evidence="1">
    <location>
        <begin position="470"/>
        <end position="479"/>
    </location>
</feature>
<feature type="region of interest" description="Disordered" evidence="1">
    <location>
        <begin position="464"/>
        <end position="540"/>
    </location>
</feature>
<gene>
    <name evidence="2" type="ORF">FNF28_05507</name>
</gene>
<evidence type="ECO:0000313" key="2">
    <source>
        <dbReference type="EMBL" id="KAA0160311.1"/>
    </source>
</evidence>
<dbReference type="EMBL" id="VLTL01000112">
    <property type="protein sequence ID" value="KAA0160311.1"/>
    <property type="molecule type" value="Genomic_DNA"/>
</dbReference>